<dbReference type="EMBL" id="VXIV02002226">
    <property type="protein sequence ID" value="KAF6026675.1"/>
    <property type="molecule type" value="Genomic_DNA"/>
</dbReference>
<protein>
    <submittedName>
        <fullName evidence="1">Uncharacterized protein</fullName>
    </submittedName>
</protein>
<evidence type="ECO:0000313" key="2">
    <source>
        <dbReference type="Proteomes" id="UP000593567"/>
    </source>
</evidence>
<sequence length="67" mass="7695">MFILRFEGQLRHSVQDQLPGNVNGMIKGIVRIRNRLCHEESVKALTPQDRNKIKQLSKNILQLLNGS</sequence>
<accession>A0A7J7JKL6</accession>
<proteinExistence type="predicted"/>
<organism evidence="1 2">
    <name type="scientific">Bugula neritina</name>
    <name type="common">Brown bryozoan</name>
    <name type="synonym">Sertularia neritina</name>
    <dbReference type="NCBI Taxonomy" id="10212"/>
    <lineage>
        <taxon>Eukaryota</taxon>
        <taxon>Metazoa</taxon>
        <taxon>Spiralia</taxon>
        <taxon>Lophotrochozoa</taxon>
        <taxon>Bryozoa</taxon>
        <taxon>Gymnolaemata</taxon>
        <taxon>Cheilostomatida</taxon>
        <taxon>Flustrina</taxon>
        <taxon>Buguloidea</taxon>
        <taxon>Bugulidae</taxon>
        <taxon>Bugula</taxon>
    </lineage>
</organism>
<keyword evidence="2" id="KW-1185">Reference proteome</keyword>
<gene>
    <name evidence="1" type="ORF">EB796_015010</name>
</gene>
<dbReference type="AlphaFoldDB" id="A0A7J7JKL6"/>
<reference evidence="1" key="1">
    <citation type="submission" date="2020-06" db="EMBL/GenBank/DDBJ databases">
        <title>Draft genome of Bugula neritina, a colonial animal packing powerful symbionts and potential medicines.</title>
        <authorList>
            <person name="Rayko M."/>
        </authorList>
    </citation>
    <scope>NUCLEOTIDE SEQUENCE [LARGE SCALE GENOMIC DNA]</scope>
    <source>
        <strain evidence="1">Kwan_BN1</strain>
    </source>
</reference>
<comment type="caution">
    <text evidence="1">The sequence shown here is derived from an EMBL/GenBank/DDBJ whole genome shotgun (WGS) entry which is preliminary data.</text>
</comment>
<name>A0A7J7JKL6_BUGNE</name>
<evidence type="ECO:0000313" key="1">
    <source>
        <dbReference type="EMBL" id="KAF6026675.1"/>
    </source>
</evidence>
<dbReference type="Proteomes" id="UP000593567">
    <property type="component" value="Unassembled WGS sequence"/>
</dbReference>